<reference evidence="7" key="2">
    <citation type="submission" date="2019-06" db="EMBL/GenBank/DDBJ databases">
        <title>Genomics analysis of Aphanomyces spp. identifies a new class of oomycete effector associated with host adaptation.</title>
        <authorList>
            <person name="Gaulin E."/>
        </authorList>
    </citation>
    <scope>NUCLEOTIDE SEQUENCE</scope>
    <source>
        <strain evidence="7">CBS 578.67</strain>
    </source>
</reference>
<dbReference type="PANTHER" id="PTHR24345">
    <property type="entry name" value="SERINE/THREONINE-PROTEIN KINASE PLK"/>
    <property type="match status" value="1"/>
</dbReference>
<dbReference type="InterPro" id="IPR011009">
    <property type="entry name" value="Kinase-like_dom_sf"/>
</dbReference>
<evidence type="ECO:0000313" key="8">
    <source>
        <dbReference type="EMBL" id="VFU01676.1"/>
    </source>
</evidence>
<organism evidence="8 9">
    <name type="scientific">Aphanomyces stellatus</name>
    <dbReference type="NCBI Taxonomy" id="120398"/>
    <lineage>
        <taxon>Eukaryota</taxon>
        <taxon>Sar</taxon>
        <taxon>Stramenopiles</taxon>
        <taxon>Oomycota</taxon>
        <taxon>Saprolegniomycetes</taxon>
        <taxon>Saprolegniales</taxon>
        <taxon>Verrucalvaceae</taxon>
        <taxon>Aphanomyces</taxon>
    </lineage>
</organism>
<dbReference type="EMBL" id="CAADRA010007507">
    <property type="protein sequence ID" value="VFU01676.1"/>
    <property type="molecule type" value="Genomic_DNA"/>
</dbReference>
<dbReference type="FunFam" id="1.10.510.10:FF:000571">
    <property type="entry name" value="Maternal embryonic leucine zipper kinase"/>
    <property type="match status" value="1"/>
</dbReference>
<protein>
    <submittedName>
        <fullName evidence="8">Aste57867_25045 protein</fullName>
    </submittedName>
</protein>
<keyword evidence="9" id="KW-1185">Reference proteome</keyword>
<dbReference type="Proteomes" id="UP000332933">
    <property type="component" value="Unassembled WGS sequence"/>
</dbReference>
<dbReference type="PANTHER" id="PTHR24345:SF91">
    <property type="entry name" value="SERINE_THREONINE-PROTEIN KINASE PLK4"/>
    <property type="match status" value="1"/>
</dbReference>
<keyword evidence="1" id="KW-0723">Serine/threonine-protein kinase</keyword>
<keyword evidence="3" id="KW-0547">Nucleotide-binding</keyword>
<dbReference type="PROSITE" id="PS50011">
    <property type="entry name" value="PROTEIN_KINASE_DOM"/>
    <property type="match status" value="1"/>
</dbReference>
<evidence type="ECO:0000259" key="6">
    <source>
        <dbReference type="PROSITE" id="PS50011"/>
    </source>
</evidence>
<keyword evidence="5" id="KW-0067">ATP-binding</keyword>
<evidence type="ECO:0000313" key="9">
    <source>
        <dbReference type="Proteomes" id="UP000332933"/>
    </source>
</evidence>
<evidence type="ECO:0000313" key="7">
    <source>
        <dbReference type="EMBL" id="KAF0682858.1"/>
    </source>
</evidence>
<evidence type="ECO:0000256" key="2">
    <source>
        <dbReference type="ARBA" id="ARBA00022679"/>
    </source>
</evidence>
<dbReference type="SUPFAM" id="SSF56112">
    <property type="entry name" value="Protein kinase-like (PK-like)"/>
    <property type="match status" value="1"/>
</dbReference>
<proteinExistence type="predicted"/>
<evidence type="ECO:0000256" key="3">
    <source>
        <dbReference type="ARBA" id="ARBA00022741"/>
    </source>
</evidence>
<sequence length="300" mass="33049">MDRYCIDHEIAATRDSQVLLCADTVTGRPVVVKRMRVHHVVAAAATAVSTELHVHRDLSQDGGHPNVLQLLDAFTMDGHEHIVMEYCAQGELFDLVENAPDRRLDPALVCTIFAIICDAVHYIHTRGFAHCDLSLENVLVDGLGQLKLSDFGLATPLHEASHQHALVGKDFYMAPEKYMMDAHDPAKADVWSLGVMLFILVTGYPPFESARASDSSMQLVATKGLRSLCQAWQLDSVIPAHAMTLLEKMLEVNPAERWSLDQVMAHEYVVGQSKDQHSMPLVNATAKKPFVLLQGAAAAH</sequence>
<keyword evidence="4" id="KW-0418">Kinase</keyword>
<dbReference type="GO" id="GO:0005634">
    <property type="term" value="C:nucleus"/>
    <property type="evidence" value="ECO:0007669"/>
    <property type="project" value="TreeGrafter"/>
</dbReference>
<evidence type="ECO:0000256" key="5">
    <source>
        <dbReference type="ARBA" id="ARBA00022840"/>
    </source>
</evidence>
<dbReference type="GO" id="GO:0005524">
    <property type="term" value="F:ATP binding"/>
    <property type="evidence" value="ECO:0007669"/>
    <property type="project" value="UniProtKB-KW"/>
</dbReference>
<dbReference type="GO" id="GO:0004674">
    <property type="term" value="F:protein serine/threonine kinase activity"/>
    <property type="evidence" value="ECO:0007669"/>
    <property type="project" value="UniProtKB-KW"/>
</dbReference>
<accession>A0A485LS34</accession>
<name>A0A485LS34_9STRA</name>
<evidence type="ECO:0000256" key="4">
    <source>
        <dbReference type="ARBA" id="ARBA00022777"/>
    </source>
</evidence>
<dbReference type="EMBL" id="VJMH01007481">
    <property type="protein sequence ID" value="KAF0682858.1"/>
    <property type="molecule type" value="Genomic_DNA"/>
</dbReference>
<dbReference type="PIRSF" id="PIRSF000654">
    <property type="entry name" value="Integrin-linked_kinase"/>
    <property type="match status" value="1"/>
</dbReference>
<feature type="domain" description="Protein kinase" evidence="6">
    <location>
        <begin position="4"/>
        <end position="269"/>
    </location>
</feature>
<dbReference type="Gene3D" id="1.10.510.10">
    <property type="entry name" value="Transferase(Phosphotransferase) domain 1"/>
    <property type="match status" value="1"/>
</dbReference>
<evidence type="ECO:0000256" key="1">
    <source>
        <dbReference type="ARBA" id="ARBA00022527"/>
    </source>
</evidence>
<dbReference type="InterPro" id="IPR000719">
    <property type="entry name" value="Prot_kinase_dom"/>
</dbReference>
<dbReference type="AlphaFoldDB" id="A0A485LS34"/>
<keyword evidence="2" id="KW-0808">Transferase</keyword>
<dbReference type="Pfam" id="PF00069">
    <property type="entry name" value="Pkinase"/>
    <property type="match status" value="1"/>
</dbReference>
<reference evidence="8 9" key="1">
    <citation type="submission" date="2019-03" db="EMBL/GenBank/DDBJ databases">
        <authorList>
            <person name="Gaulin E."/>
            <person name="Dumas B."/>
        </authorList>
    </citation>
    <scope>NUCLEOTIDE SEQUENCE [LARGE SCALE GENOMIC DNA]</scope>
    <source>
        <strain evidence="8">CBS 568.67</strain>
    </source>
</reference>
<dbReference type="OrthoDB" id="193931at2759"/>
<gene>
    <name evidence="8" type="primary">Aste57867_25045</name>
    <name evidence="7" type="ORF">As57867_024967</name>
    <name evidence="8" type="ORF">ASTE57867_25045</name>
</gene>